<keyword evidence="2" id="KW-0813">Transport</keyword>
<evidence type="ECO:0000256" key="1">
    <source>
        <dbReference type="ARBA" id="ARBA00008390"/>
    </source>
</evidence>
<protein>
    <submittedName>
        <fullName evidence="4">Myelin P2 protein-like</fullName>
    </submittedName>
</protein>
<dbReference type="PROSITE" id="PS00214">
    <property type="entry name" value="FABP"/>
    <property type="match status" value="1"/>
</dbReference>
<reference evidence="4" key="1">
    <citation type="submission" date="2022-12" db="EMBL/GenBank/DDBJ databases">
        <authorList>
            <person name="Alioto T."/>
            <person name="Alioto T."/>
            <person name="Gomez Garrido J."/>
        </authorList>
    </citation>
    <scope>NUCLEOTIDE SEQUENCE</scope>
</reference>
<feature type="domain" description="Cytosolic fatty-acid binding proteins" evidence="3">
    <location>
        <begin position="7"/>
        <end position="24"/>
    </location>
</feature>
<evidence type="ECO:0000259" key="3">
    <source>
        <dbReference type="PROSITE" id="PS00214"/>
    </source>
</evidence>
<dbReference type="EMBL" id="OX395132">
    <property type="protein sequence ID" value="CAI5779321.1"/>
    <property type="molecule type" value="Genomic_DNA"/>
</dbReference>
<dbReference type="Proteomes" id="UP001178461">
    <property type="component" value="Chromosome 7"/>
</dbReference>
<proteinExistence type="inferred from homology"/>
<dbReference type="Pfam" id="PF00061">
    <property type="entry name" value="Lipocalin"/>
    <property type="match status" value="1"/>
</dbReference>
<sequence length="132" mass="15244">MVEQFSGTWKLISSENFDEYMKELGVAFAQRKLASLAKPTMIITTDKDVATIRTETVFKVAEISFKLDQEFEEITMDNRRAKSIITRENDTLIQVQKWNGNETIIKRKIADGTMVLECIMNDIICIRVYGRL</sequence>
<dbReference type="SUPFAM" id="SSF50814">
    <property type="entry name" value="Lipocalins"/>
    <property type="match status" value="1"/>
</dbReference>
<dbReference type="InterPro" id="IPR012674">
    <property type="entry name" value="Calycin"/>
</dbReference>
<dbReference type="FunFam" id="2.40.128.20:FF:000001">
    <property type="entry name" value="Fatty acid-binding protein, adipocyte"/>
    <property type="match status" value="1"/>
</dbReference>
<dbReference type="PRINTS" id="PR00178">
    <property type="entry name" value="FATTYACIDBP"/>
</dbReference>
<evidence type="ECO:0000256" key="2">
    <source>
        <dbReference type="RuleBase" id="RU003696"/>
    </source>
</evidence>
<dbReference type="GO" id="GO:0008289">
    <property type="term" value="F:lipid binding"/>
    <property type="evidence" value="ECO:0007669"/>
    <property type="project" value="InterPro"/>
</dbReference>
<comment type="similarity">
    <text evidence="1 2">Belongs to the calycin superfamily. Fatty-acid binding protein (FABP) family.</text>
</comment>
<accession>A0AA35P8A0</accession>
<keyword evidence="5" id="KW-1185">Reference proteome</keyword>
<dbReference type="Gene3D" id="2.40.128.20">
    <property type="match status" value="1"/>
</dbReference>
<name>A0AA35P8A0_9SAUR</name>
<dbReference type="InterPro" id="IPR000566">
    <property type="entry name" value="Lipocln_cytosolic_FA-bd_dom"/>
</dbReference>
<dbReference type="AlphaFoldDB" id="A0AA35P8A0"/>
<gene>
    <name evidence="4" type="ORF">PODLI_1B009828</name>
</gene>
<evidence type="ECO:0000313" key="5">
    <source>
        <dbReference type="Proteomes" id="UP001178461"/>
    </source>
</evidence>
<organism evidence="4 5">
    <name type="scientific">Podarcis lilfordi</name>
    <name type="common">Lilford's wall lizard</name>
    <dbReference type="NCBI Taxonomy" id="74358"/>
    <lineage>
        <taxon>Eukaryota</taxon>
        <taxon>Metazoa</taxon>
        <taxon>Chordata</taxon>
        <taxon>Craniata</taxon>
        <taxon>Vertebrata</taxon>
        <taxon>Euteleostomi</taxon>
        <taxon>Lepidosauria</taxon>
        <taxon>Squamata</taxon>
        <taxon>Bifurcata</taxon>
        <taxon>Unidentata</taxon>
        <taxon>Episquamata</taxon>
        <taxon>Laterata</taxon>
        <taxon>Lacertibaenia</taxon>
        <taxon>Lacertidae</taxon>
        <taxon>Podarcis</taxon>
    </lineage>
</organism>
<evidence type="ECO:0000313" key="4">
    <source>
        <dbReference type="EMBL" id="CAI5779321.1"/>
    </source>
</evidence>
<dbReference type="PANTHER" id="PTHR11955">
    <property type="entry name" value="FATTY ACID BINDING PROTEIN"/>
    <property type="match status" value="1"/>
</dbReference>
<dbReference type="InterPro" id="IPR000463">
    <property type="entry name" value="Fatty_acid-bd"/>
</dbReference>
<dbReference type="InterPro" id="IPR031259">
    <property type="entry name" value="ILBP"/>
</dbReference>